<comment type="caution">
    <text evidence="2">The sequence shown here is derived from an EMBL/GenBank/DDBJ whole genome shotgun (WGS) entry which is preliminary data.</text>
</comment>
<accession>A0AA44U3V8</accession>
<keyword evidence="2" id="KW-0808">Transferase</keyword>
<evidence type="ECO:0000313" key="3">
    <source>
        <dbReference type="Proteomes" id="UP000223982"/>
    </source>
</evidence>
<sequence>MYLLGNSPEADENAKLGTFLADDTYQVVKGASLPIKGHQHAHWFFTHAGKYTMSGVVVGAKTDGDKVSSQPFTMSWDVLKSDDDKRPDPSDDSGEPSAGPSHDPLEEPSGAPHDAAAPKIDDTKVEIAQGHLDVFTGIARNRKLTMVIKDDHSGKAIYRKPEAVTLRIGKNAYRKLPQSMHDRFGPEGCLLAQNGDNQQEVLFPGWDTYGVTPDFGAVDLEFVDVKGPGKVYMFLQGIGKLCSPLASGSWVLASGESISQKKPGHVHTNWLFEKPGTYTMKVRLKGVPVTATDGKAVVSEPVTYTWVVGDRSGSQSFAAPTVLPSVTVPTGQPSAVVSARQLVKRVDEKTAPEPFTPKPTPAPTSGERTVKPVPGAATTTATTVVTDGNDQGVARVAGGIGTLPHTGV</sequence>
<dbReference type="NCBIfam" id="NF038134">
    <property type="entry name" value="choice_anch_M"/>
    <property type="match status" value="1"/>
</dbReference>
<dbReference type="AlphaFoldDB" id="A0AA44U3V8"/>
<reference evidence="2 3" key="1">
    <citation type="submission" date="2017-02" db="EMBL/GenBank/DDBJ databases">
        <title>Prevalence of linear plasmids in Propionibacterium acnes isolates obtained from cancerous prostatic tissue.</title>
        <authorList>
            <person name="Davidsson S."/>
            <person name="Bruggemann H."/>
        </authorList>
    </citation>
    <scope>NUCLEOTIDE SEQUENCE [LARGE SCALE GENOMIC DNA]</scope>
    <source>
        <strain evidence="2 3">09-9</strain>
    </source>
</reference>
<dbReference type="GO" id="GO:0016301">
    <property type="term" value="F:kinase activity"/>
    <property type="evidence" value="ECO:0007669"/>
    <property type="project" value="UniProtKB-KW"/>
</dbReference>
<dbReference type="Proteomes" id="UP000223982">
    <property type="component" value="Unassembled WGS sequence"/>
</dbReference>
<organism evidence="2 3">
    <name type="scientific">Cutibacterium acnes</name>
    <name type="common">Propionibacterium acnes</name>
    <dbReference type="NCBI Taxonomy" id="1747"/>
    <lineage>
        <taxon>Bacteria</taxon>
        <taxon>Bacillati</taxon>
        <taxon>Actinomycetota</taxon>
        <taxon>Actinomycetes</taxon>
        <taxon>Propionibacteriales</taxon>
        <taxon>Propionibacteriaceae</taxon>
        <taxon>Cutibacterium</taxon>
    </lineage>
</organism>
<evidence type="ECO:0000313" key="2">
    <source>
        <dbReference type="EMBL" id="PHJ26850.1"/>
    </source>
</evidence>
<feature type="region of interest" description="Disordered" evidence="1">
    <location>
        <begin position="76"/>
        <end position="117"/>
    </location>
</feature>
<evidence type="ECO:0000256" key="1">
    <source>
        <dbReference type="SAM" id="MobiDB-lite"/>
    </source>
</evidence>
<name>A0AA44U3V8_CUTAC</name>
<keyword evidence="2" id="KW-0418">Kinase</keyword>
<dbReference type="NCBIfam" id="TIGR03769">
    <property type="entry name" value="P_ac_wall_RPT"/>
    <property type="match status" value="2"/>
</dbReference>
<dbReference type="EMBL" id="LKVB01000009">
    <property type="protein sequence ID" value="PHJ26850.1"/>
    <property type="molecule type" value="Genomic_DNA"/>
</dbReference>
<protein>
    <submittedName>
        <fullName evidence="2">Histidine kinase</fullName>
    </submittedName>
</protein>
<dbReference type="InterPro" id="IPR022435">
    <property type="entry name" value="Surface-anchored_actinobac"/>
</dbReference>
<feature type="compositionally biased region" description="Basic and acidic residues" evidence="1">
    <location>
        <begin position="79"/>
        <end position="89"/>
    </location>
</feature>
<gene>
    <name evidence="2" type="ORF">APS60_09680</name>
</gene>
<proteinExistence type="predicted"/>
<feature type="region of interest" description="Disordered" evidence="1">
    <location>
        <begin position="347"/>
        <end position="373"/>
    </location>
</feature>